<dbReference type="KEGG" id="aob:I6H46_01015"/>
<accession>A0A7T7UU71</accession>
<reference evidence="1 2" key="1">
    <citation type="submission" date="2020-12" db="EMBL/GenBank/DDBJ databases">
        <title>FDA dAtabase for Regulatory Grade micrObial Sequences (FDA-ARGOS): Supporting development and validation of Infectious Disease Dx tests.</title>
        <authorList>
            <person name="Sproer C."/>
            <person name="Gronow S."/>
            <person name="Severitt S."/>
            <person name="Schroder I."/>
            <person name="Tallon L."/>
            <person name="Sadzewicz L."/>
            <person name="Zhao X."/>
            <person name="Boylan J."/>
            <person name="Ott S."/>
            <person name="Bowen H."/>
            <person name="Vavikolanu K."/>
            <person name="Mehta A."/>
            <person name="Aluvathingal J."/>
            <person name="Nadendla S."/>
            <person name="Lowell S."/>
            <person name="Myers T."/>
            <person name="Yan Y."/>
            <person name="Sichtig H."/>
        </authorList>
    </citation>
    <scope>NUCLEOTIDE SEQUENCE [LARGE SCALE GENOMIC DNA]</scope>
    <source>
        <strain evidence="1 2">FDAARGOS_989</strain>
    </source>
</reference>
<dbReference type="EMBL" id="CP067016">
    <property type="protein sequence ID" value="QQN56243.1"/>
    <property type="molecule type" value="Genomic_DNA"/>
</dbReference>
<organism evidence="1 2">
    <name type="scientific">Anaerococcus obesiensis</name>
    <dbReference type="NCBI Taxonomy" id="1287640"/>
    <lineage>
        <taxon>Bacteria</taxon>
        <taxon>Bacillati</taxon>
        <taxon>Bacillota</taxon>
        <taxon>Tissierellia</taxon>
        <taxon>Tissierellales</taxon>
        <taxon>Peptoniphilaceae</taxon>
        <taxon>Anaerococcus</taxon>
    </lineage>
</organism>
<protein>
    <submittedName>
        <fullName evidence="1">Winged helix-turn-helix transcriptional regulator</fullName>
    </submittedName>
</protein>
<gene>
    <name evidence="1" type="ORF">I6H46_01015</name>
</gene>
<dbReference type="AlphaFoldDB" id="A0A7T7UU71"/>
<dbReference type="Proteomes" id="UP000595871">
    <property type="component" value="Chromosome"/>
</dbReference>
<name>A0A7T7UU71_9FIRM</name>
<dbReference type="PANTHER" id="PTHR30595:SF6">
    <property type="entry name" value="SCHLAFEN ALBA-2 DOMAIN-CONTAINING PROTEIN"/>
    <property type="match status" value="1"/>
</dbReference>
<evidence type="ECO:0000313" key="2">
    <source>
        <dbReference type="Proteomes" id="UP000595871"/>
    </source>
</evidence>
<dbReference type="Gene3D" id="3.30.565.60">
    <property type="match status" value="1"/>
</dbReference>
<dbReference type="RefSeq" id="WP_200225953.1">
    <property type="nucleotide sequence ID" value="NZ_CP067016.1"/>
</dbReference>
<dbReference type="PANTHER" id="PTHR30595">
    <property type="entry name" value="GLPR-RELATED TRANSCRIPTIONAL REPRESSOR"/>
    <property type="match status" value="1"/>
</dbReference>
<sequence>MFNDRLYILSHGGLPNGMTKDQFFDGISKPRNETLMRIFLNMGLIEHTVHGIPTIVEKYGKDVFEIESNYIRCTIPFEQEVIDQIDNKNVGLNVGLNKTEKKVIELLIENPILTSIELSEKIGVTKRTI</sequence>
<dbReference type="InterPro" id="IPR038475">
    <property type="entry name" value="RecG_C_sf"/>
</dbReference>
<dbReference type="Pfam" id="PF13412">
    <property type="entry name" value="HTH_24"/>
    <property type="match status" value="1"/>
</dbReference>
<proteinExistence type="predicted"/>
<dbReference type="Pfam" id="PF13749">
    <property type="entry name" value="HATPase_c_4"/>
    <property type="match status" value="1"/>
</dbReference>
<keyword evidence="2" id="KW-1185">Reference proteome</keyword>
<evidence type="ECO:0000313" key="1">
    <source>
        <dbReference type="EMBL" id="QQN56243.1"/>
    </source>
</evidence>